<keyword evidence="1" id="KW-1134">Transmembrane beta strand</keyword>
<keyword evidence="6" id="KW-1185">Reference proteome</keyword>
<dbReference type="EMBL" id="JAUJEA010000014">
    <property type="protein sequence ID" value="MDN5204933.1"/>
    <property type="molecule type" value="Genomic_DNA"/>
</dbReference>
<feature type="domain" description="TonB-dependent receptor plug" evidence="4">
    <location>
        <begin position="129"/>
        <end position="236"/>
    </location>
</feature>
<keyword evidence="1 2" id="KW-0472">Membrane</keyword>
<name>A0ABT8KZB8_9BACT</name>
<dbReference type="SUPFAM" id="SSF56935">
    <property type="entry name" value="Porins"/>
    <property type="match status" value="1"/>
</dbReference>
<dbReference type="Pfam" id="PF13715">
    <property type="entry name" value="CarbopepD_reg_2"/>
    <property type="match status" value="1"/>
</dbReference>
<evidence type="ECO:0000256" key="1">
    <source>
        <dbReference type="PROSITE-ProRule" id="PRU01360"/>
    </source>
</evidence>
<comment type="similarity">
    <text evidence="1 2">Belongs to the TonB-dependent receptor family.</text>
</comment>
<dbReference type="NCBIfam" id="TIGR04057">
    <property type="entry name" value="SusC_RagA_signa"/>
    <property type="match status" value="1"/>
</dbReference>
<organism evidence="5 6">
    <name type="scientific">Splendidivirga corallicola</name>
    <dbReference type="NCBI Taxonomy" id="3051826"/>
    <lineage>
        <taxon>Bacteria</taxon>
        <taxon>Pseudomonadati</taxon>
        <taxon>Bacteroidota</taxon>
        <taxon>Cytophagia</taxon>
        <taxon>Cytophagales</taxon>
        <taxon>Splendidivirgaceae</taxon>
        <taxon>Splendidivirga</taxon>
    </lineage>
</organism>
<comment type="caution">
    <text evidence="5">The sequence shown here is derived from an EMBL/GenBank/DDBJ whole genome shotgun (WGS) entry which is preliminary data.</text>
</comment>
<dbReference type="RefSeq" id="WP_346754956.1">
    <property type="nucleotide sequence ID" value="NZ_JAUJEA010000014.1"/>
</dbReference>
<accession>A0ABT8KZB8</accession>
<feature type="domain" description="TonB-dependent receptor-like beta-barrel" evidence="3">
    <location>
        <begin position="424"/>
        <end position="923"/>
    </location>
</feature>
<gene>
    <name evidence="5" type="ORF">QQ008_26320</name>
</gene>
<dbReference type="PROSITE" id="PS52016">
    <property type="entry name" value="TONB_DEPENDENT_REC_3"/>
    <property type="match status" value="1"/>
</dbReference>
<dbReference type="InterPro" id="IPR023996">
    <property type="entry name" value="TonB-dep_OMP_SusC/RagA"/>
</dbReference>
<dbReference type="InterPro" id="IPR012910">
    <property type="entry name" value="Plug_dom"/>
</dbReference>
<keyword evidence="1" id="KW-0812">Transmembrane</keyword>
<dbReference type="Pfam" id="PF00593">
    <property type="entry name" value="TonB_dep_Rec_b-barrel"/>
    <property type="match status" value="1"/>
</dbReference>
<sequence>MKNALLIHAHLFIRWVKLTSMCIMLALLNFKAFSQSGEIISGTVLDENNQGLPGVSILIKGTSTGTVTDFNGKYQLQINDDKTTLVFSSIGYVSQEIAVGNNKIIDINMIQDLTQLDEIVVVGYGAQKKINLSGAVGSISAEEIEKRPISNLSQGLQGTIPNLNIDFLSGEPGKAANINIRGITSINGGNPLILIDGVPSDPVELNRISSQDVASISILKDASSAAIYGARAAFGVVIITTKTGKQEGMQISYSNNFSWDKPTILPNKITDPYIYLRVRETSTDNTPWDNQNYSDETYQWAKERSDDPSLPGVRVNPNDPTQWEYMGDRDWTNYFLGDYTVSQNHQLALSGSSEKTNFYLSGNFNKQNGALKLADDFFDRYNFRSKVNYSANKWLTIGNNTSFVSTVRERPTFLSSTWDIYNAHPTDWNINPDGSWANTGVGLAGARLTQGGDYMEEYNAIQSRFTTELAVIEKTLSINADYTYRRGLRSVNQNTKKYKIGYGPNDIREVGSNSAYKSSTRETYDVLNIYATLNKDFGKHHLTAIGGFNQESFRTEWFKAERDRVISASLPTIALATGEAQVDEDVREWALRGAFYRLNYIFDERYIIEFNGRYDGSSKFPKDKRFGFFPSASAAWRVDKENFMSSLDNTISLLKLRASYGSLGNQSVSEYGYIPGMSAVQSNYIIGGERPQRVLPPSLVSPNYTWEEVSTINFGIDLGLITNKITASFDIYKRDTKGMLTQGKDLPDVLGAAEPNENAADLETKGWELNLDYVDEFSLANKPLNFNARFILSDSRSWITRFDNPGKNLTQYYEGMELGEIWGLQSDGLFTSQDEIDQLDQSSLIPWGALSIVPGWPKYVDLDGDGRIEKGLTLDDPKDLSIIGNKAPRLRFGINLNLDWNGFDVSAFFQGVAKRDYYPLDYLYWGFYQQPYAGGYEHLLDYYRATDDSDAERAKHSQAFIDAGLADANLDARYPILQAWLADRNLGERVDQSKGLAIPQTGYMLDGSYLRLKNLTVGYTLPQEITERLKIQRLRIYVSGENLAEWSKLKDFYDPEAINDNIEYNPARNASRSTGKGYAYPIQRRYAAGLNVTF</sequence>
<dbReference type="InterPro" id="IPR008969">
    <property type="entry name" value="CarboxyPept-like_regulatory"/>
</dbReference>
<proteinExistence type="inferred from homology"/>
<keyword evidence="1" id="KW-0813">Transport</keyword>
<evidence type="ECO:0000259" key="3">
    <source>
        <dbReference type="Pfam" id="PF00593"/>
    </source>
</evidence>
<evidence type="ECO:0000313" key="5">
    <source>
        <dbReference type="EMBL" id="MDN5204933.1"/>
    </source>
</evidence>
<evidence type="ECO:0000256" key="2">
    <source>
        <dbReference type="RuleBase" id="RU003357"/>
    </source>
</evidence>
<keyword evidence="2" id="KW-0798">TonB box</keyword>
<dbReference type="Gene3D" id="2.60.40.1120">
    <property type="entry name" value="Carboxypeptidase-like, regulatory domain"/>
    <property type="match status" value="1"/>
</dbReference>
<comment type="subcellular location">
    <subcellularLocation>
        <location evidence="1">Cell outer membrane</location>
        <topology evidence="1">Multi-pass membrane protein</topology>
    </subcellularLocation>
</comment>
<keyword evidence="1" id="KW-0998">Cell outer membrane</keyword>
<reference evidence="5" key="1">
    <citation type="submission" date="2023-06" db="EMBL/GenBank/DDBJ databases">
        <title>Genomic of Parafulvivirga corallium.</title>
        <authorList>
            <person name="Wang G."/>
        </authorList>
    </citation>
    <scope>NUCLEOTIDE SEQUENCE</scope>
    <source>
        <strain evidence="5">BMA10</strain>
    </source>
</reference>
<dbReference type="Proteomes" id="UP001172082">
    <property type="component" value="Unassembled WGS sequence"/>
</dbReference>
<dbReference type="InterPro" id="IPR000531">
    <property type="entry name" value="Beta-barrel_TonB"/>
</dbReference>
<dbReference type="InterPro" id="IPR037066">
    <property type="entry name" value="Plug_dom_sf"/>
</dbReference>
<dbReference type="InterPro" id="IPR039426">
    <property type="entry name" value="TonB-dep_rcpt-like"/>
</dbReference>
<dbReference type="NCBIfam" id="TIGR04056">
    <property type="entry name" value="OMP_RagA_SusC"/>
    <property type="match status" value="1"/>
</dbReference>
<evidence type="ECO:0000259" key="4">
    <source>
        <dbReference type="Pfam" id="PF07715"/>
    </source>
</evidence>
<dbReference type="Gene3D" id="2.170.130.10">
    <property type="entry name" value="TonB-dependent receptor, plug domain"/>
    <property type="match status" value="1"/>
</dbReference>
<keyword evidence="5" id="KW-0675">Receptor</keyword>
<evidence type="ECO:0000313" key="6">
    <source>
        <dbReference type="Proteomes" id="UP001172082"/>
    </source>
</evidence>
<dbReference type="Pfam" id="PF07715">
    <property type="entry name" value="Plug"/>
    <property type="match status" value="1"/>
</dbReference>
<dbReference type="SUPFAM" id="SSF49464">
    <property type="entry name" value="Carboxypeptidase regulatory domain-like"/>
    <property type="match status" value="1"/>
</dbReference>
<protein>
    <submittedName>
        <fullName evidence="5">TonB-dependent receptor</fullName>
    </submittedName>
</protein>
<dbReference type="InterPro" id="IPR023997">
    <property type="entry name" value="TonB-dep_OMP_SusC/RagA_CS"/>
</dbReference>